<dbReference type="GO" id="GO:0030313">
    <property type="term" value="C:cell envelope"/>
    <property type="evidence" value="ECO:0007669"/>
    <property type="project" value="UniProtKB-SubCell"/>
</dbReference>
<accession>A0A562IY43</accession>
<reference evidence="5 6" key="1">
    <citation type="submission" date="2019-07" db="EMBL/GenBank/DDBJ databases">
        <title>R&amp;d 2014.</title>
        <authorList>
            <person name="Klenk H.-P."/>
        </authorList>
    </citation>
    <scope>NUCLEOTIDE SEQUENCE [LARGE SCALE GENOMIC DNA]</scope>
    <source>
        <strain evidence="5 6">DSM 45764</strain>
    </source>
</reference>
<dbReference type="PROSITE" id="PS00194">
    <property type="entry name" value="THIOREDOXIN_1"/>
    <property type="match status" value="1"/>
</dbReference>
<evidence type="ECO:0000256" key="3">
    <source>
        <dbReference type="SAM" id="SignalP"/>
    </source>
</evidence>
<feature type="signal peptide" evidence="3">
    <location>
        <begin position="1"/>
        <end position="20"/>
    </location>
</feature>
<dbReference type="InterPro" id="IPR013766">
    <property type="entry name" value="Thioredoxin_domain"/>
</dbReference>
<dbReference type="PANTHER" id="PTHR42852">
    <property type="entry name" value="THIOL:DISULFIDE INTERCHANGE PROTEIN DSBE"/>
    <property type="match status" value="1"/>
</dbReference>
<name>A0A562IY43_9ACTN</name>
<keyword evidence="3" id="KW-0732">Signal</keyword>
<comment type="subcellular location">
    <subcellularLocation>
        <location evidence="1">Cell envelope</location>
    </subcellularLocation>
</comment>
<dbReference type="GO" id="GO:0017004">
    <property type="term" value="P:cytochrome complex assembly"/>
    <property type="evidence" value="ECO:0007669"/>
    <property type="project" value="UniProtKB-KW"/>
</dbReference>
<keyword evidence="6" id="KW-1185">Reference proteome</keyword>
<dbReference type="CDD" id="cd02966">
    <property type="entry name" value="TlpA_like_family"/>
    <property type="match status" value="1"/>
</dbReference>
<protein>
    <submittedName>
        <fullName evidence="5">Thiol-disulfide isomerase/thioredoxin</fullName>
    </submittedName>
</protein>
<dbReference type="Pfam" id="PF08534">
    <property type="entry name" value="Redoxin"/>
    <property type="match status" value="1"/>
</dbReference>
<feature type="domain" description="Thioredoxin" evidence="4">
    <location>
        <begin position="46"/>
        <end position="189"/>
    </location>
</feature>
<dbReference type="Proteomes" id="UP000321490">
    <property type="component" value="Unassembled WGS sequence"/>
</dbReference>
<dbReference type="Gene3D" id="3.40.30.10">
    <property type="entry name" value="Glutaredoxin"/>
    <property type="match status" value="1"/>
</dbReference>
<dbReference type="PROSITE" id="PS51257">
    <property type="entry name" value="PROKAR_LIPOPROTEIN"/>
    <property type="match status" value="1"/>
</dbReference>
<evidence type="ECO:0000313" key="6">
    <source>
        <dbReference type="Proteomes" id="UP000321490"/>
    </source>
</evidence>
<keyword evidence="2" id="KW-0201">Cytochrome c-type biogenesis</keyword>
<dbReference type="EMBL" id="VLKF01000001">
    <property type="protein sequence ID" value="TWH75494.1"/>
    <property type="molecule type" value="Genomic_DNA"/>
</dbReference>
<dbReference type="PROSITE" id="PS51352">
    <property type="entry name" value="THIOREDOXIN_2"/>
    <property type="match status" value="1"/>
</dbReference>
<dbReference type="AlphaFoldDB" id="A0A562IY43"/>
<dbReference type="RefSeq" id="WP_153360358.1">
    <property type="nucleotide sequence ID" value="NZ_JABGDC010000081.1"/>
</dbReference>
<evidence type="ECO:0000256" key="1">
    <source>
        <dbReference type="ARBA" id="ARBA00004196"/>
    </source>
</evidence>
<evidence type="ECO:0000256" key="2">
    <source>
        <dbReference type="ARBA" id="ARBA00022748"/>
    </source>
</evidence>
<keyword evidence="5" id="KW-0413">Isomerase</keyword>
<sequence length="192" mass="19740">MTGRLLVVLAAALLVTGCTADDDAAPEQPAPAAAPDVRTDLTACPEQPDEPAPDGELTGLSFSCFTGGSLDLGRAQGTPTVVNLWASWCPPCREELPVVQELADAAGDRLRVLSIDSQDRAAAGASFADDAGVTLPTAFDEDGEVTAALGLRSLPHTLFLAADGSVAHVQVGQVPSLAEFEQLVAEHLGVQL</sequence>
<proteinExistence type="predicted"/>
<comment type="caution">
    <text evidence="5">The sequence shown here is derived from an EMBL/GenBank/DDBJ whole genome shotgun (WGS) entry which is preliminary data.</text>
</comment>
<dbReference type="GO" id="GO:0016853">
    <property type="term" value="F:isomerase activity"/>
    <property type="evidence" value="ECO:0007669"/>
    <property type="project" value="UniProtKB-KW"/>
</dbReference>
<dbReference type="PANTHER" id="PTHR42852:SF13">
    <property type="entry name" value="PROTEIN DIPZ"/>
    <property type="match status" value="1"/>
</dbReference>
<feature type="chain" id="PRO_5038554329" evidence="3">
    <location>
        <begin position="21"/>
        <end position="192"/>
    </location>
</feature>
<evidence type="ECO:0000259" key="4">
    <source>
        <dbReference type="PROSITE" id="PS51352"/>
    </source>
</evidence>
<dbReference type="SUPFAM" id="SSF52833">
    <property type="entry name" value="Thioredoxin-like"/>
    <property type="match status" value="1"/>
</dbReference>
<organism evidence="5 6">
    <name type="scientific">Modestobacter roseus</name>
    <dbReference type="NCBI Taxonomy" id="1181884"/>
    <lineage>
        <taxon>Bacteria</taxon>
        <taxon>Bacillati</taxon>
        <taxon>Actinomycetota</taxon>
        <taxon>Actinomycetes</taxon>
        <taxon>Geodermatophilales</taxon>
        <taxon>Geodermatophilaceae</taxon>
        <taxon>Modestobacter</taxon>
    </lineage>
</organism>
<gene>
    <name evidence="5" type="ORF">JD78_04056</name>
</gene>
<dbReference type="InterPro" id="IPR036249">
    <property type="entry name" value="Thioredoxin-like_sf"/>
</dbReference>
<evidence type="ECO:0000313" key="5">
    <source>
        <dbReference type="EMBL" id="TWH75494.1"/>
    </source>
</evidence>
<dbReference type="InterPro" id="IPR050553">
    <property type="entry name" value="Thioredoxin_ResA/DsbE_sf"/>
</dbReference>
<dbReference type="InterPro" id="IPR013740">
    <property type="entry name" value="Redoxin"/>
</dbReference>
<dbReference type="InterPro" id="IPR017937">
    <property type="entry name" value="Thioredoxin_CS"/>
</dbReference>
<dbReference type="OrthoDB" id="9796554at2"/>
<dbReference type="GO" id="GO:0016491">
    <property type="term" value="F:oxidoreductase activity"/>
    <property type="evidence" value="ECO:0007669"/>
    <property type="project" value="InterPro"/>
</dbReference>